<dbReference type="AlphaFoldDB" id="A0A0J8G972"/>
<name>A0A0J8G972_9LIST</name>
<dbReference type="NCBIfam" id="TIGR01484">
    <property type="entry name" value="HAD-SF-IIB"/>
    <property type="match status" value="1"/>
</dbReference>
<evidence type="ECO:0000313" key="1">
    <source>
        <dbReference type="EMBL" id="KMT59200.1"/>
    </source>
</evidence>
<proteinExistence type="predicted"/>
<dbReference type="GO" id="GO:0005829">
    <property type="term" value="C:cytosol"/>
    <property type="evidence" value="ECO:0007669"/>
    <property type="project" value="TreeGrafter"/>
</dbReference>
<dbReference type="PRINTS" id="PR00119">
    <property type="entry name" value="CATATPASE"/>
</dbReference>
<dbReference type="GO" id="GO:0016791">
    <property type="term" value="F:phosphatase activity"/>
    <property type="evidence" value="ECO:0007669"/>
    <property type="project" value="UniProtKB-ARBA"/>
</dbReference>
<dbReference type="OrthoDB" id="9806027at2"/>
<keyword evidence="2" id="KW-1185">Reference proteome</keyword>
<dbReference type="EMBL" id="AZHO01000021">
    <property type="protein sequence ID" value="KMT59200.1"/>
    <property type="molecule type" value="Genomic_DNA"/>
</dbReference>
<dbReference type="PANTHER" id="PTHR10000">
    <property type="entry name" value="PHOSPHOSERINE PHOSPHATASE"/>
    <property type="match status" value="1"/>
</dbReference>
<dbReference type="SFLD" id="SFLDG01144">
    <property type="entry name" value="C2.B.4:_PGP_Like"/>
    <property type="match status" value="1"/>
</dbReference>
<dbReference type="InterPro" id="IPR023214">
    <property type="entry name" value="HAD_sf"/>
</dbReference>
<protein>
    <submittedName>
        <fullName evidence="1">Haloacid dehalogenase-like family hydrolase</fullName>
    </submittedName>
</protein>
<organism evidence="1 2">
    <name type="scientific">Listeria fleischmannii 1991</name>
    <dbReference type="NCBI Taxonomy" id="1430899"/>
    <lineage>
        <taxon>Bacteria</taxon>
        <taxon>Bacillati</taxon>
        <taxon>Bacillota</taxon>
        <taxon>Bacilli</taxon>
        <taxon>Bacillales</taxon>
        <taxon>Listeriaceae</taxon>
        <taxon>Listeria</taxon>
    </lineage>
</organism>
<dbReference type="Gene3D" id="3.30.1240.10">
    <property type="match status" value="1"/>
</dbReference>
<dbReference type="Gene3D" id="3.40.50.1000">
    <property type="entry name" value="HAD superfamily/HAD-like"/>
    <property type="match status" value="1"/>
</dbReference>
<accession>A0A0J8G972</accession>
<dbReference type="InterPro" id="IPR006379">
    <property type="entry name" value="HAD-SF_hydro_IIB"/>
</dbReference>
<dbReference type="InterPro" id="IPR000150">
    <property type="entry name" value="Cof"/>
</dbReference>
<dbReference type="PANTHER" id="PTHR10000:SF23">
    <property type="entry name" value="5-AMINO-6-(5-PHOSPHO-D-RIBITYLAMINO)URACIL PHOSPHATASE YITU"/>
    <property type="match status" value="1"/>
</dbReference>
<dbReference type="Proteomes" id="UP000052258">
    <property type="component" value="Unassembled WGS sequence"/>
</dbReference>
<evidence type="ECO:0000313" key="2">
    <source>
        <dbReference type="Proteomes" id="UP000052258"/>
    </source>
</evidence>
<dbReference type="Pfam" id="PF08282">
    <property type="entry name" value="Hydrolase_3"/>
    <property type="match status" value="1"/>
</dbReference>
<dbReference type="PATRIC" id="fig|1430899.3.peg.1778"/>
<sequence length="267" mass="30212">MEKYLICTDLDGTLLNDNHQVPKKTRRLLRKLMKEGHYFSVATGRLFHAANEFAKSVHEEAFTIASNGSIAASKDGIFHQIKTDNAALIKIYDVCRAEKVRAFFFSTDTVYFVGEMPSHFKEDDDKERVQAVKHVSINERETFLTHVDDMINGLIVEENDISRLHDLRAELEQLPNVHFLSSHHNNIEILPKSIDKAVAVQTLAERLGVKQENIIAFGDGENDLGMIEYAGIGVAMGNANEALKQKADFVTETNDKEGIYKFLKNRF</sequence>
<dbReference type="GO" id="GO:0000287">
    <property type="term" value="F:magnesium ion binding"/>
    <property type="evidence" value="ECO:0007669"/>
    <property type="project" value="TreeGrafter"/>
</dbReference>
<reference evidence="1 2" key="1">
    <citation type="journal article" date="2015" name="Genome Biol. Evol.">
        <title>Comparative Genomics of Listeria Sensu Lato: Genus-Wide Differences in Evolutionary Dynamics and the Progressive Gain of Complex, Potentially Pathogenicity-Related Traits through Lateral Gene Transfer.</title>
        <authorList>
            <person name="Chiara M."/>
            <person name="Caruso M."/>
            <person name="D'Erchia A.M."/>
            <person name="Manzari C."/>
            <person name="Fraccalvieri R."/>
            <person name="Goffredo E."/>
            <person name="Latorre L."/>
            <person name="Miccolupo A."/>
            <person name="Padalino I."/>
            <person name="Santagada G."/>
            <person name="Chiocco D."/>
            <person name="Pesole G."/>
            <person name="Horner D.S."/>
            <person name="Parisi A."/>
        </authorList>
    </citation>
    <scope>NUCLEOTIDE SEQUENCE [LARGE SCALE GENOMIC DNA]</scope>
    <source>
        <strain evidence="1 2">1991</strain>
    </source>
</reference>
<dbReference type="SFLD" id="SFLDG01140">
    <property type="entry name" value="C2.B:_Phosphomannomutase_and_P"/>
    <property type="match status" value="1"/>
</dbReference>
<keyword evidence="1" id="KW-0378">Hydrolase</keyword>
<dbReference type="SFLD" id="SFLDS00003">
    <property type="entry name" value="Haloacid_Dehalogenase"/>
    <property type="match status" value="1"/>
</dbReference>
<dbReference type="RefSeq" id="WP_007475869.1">
    <property type="nucleotide sequence ID" value="NZ_KQ130616.1"/>
</dbReference>
<dbReference type="PROSITE" id="PS01228">
    <property type="entry name" value="COF_1"/>
    <property type="match status" value="1"/>
</dbReference>
<dbReference type="SUPFAM" id="SSF56784">
    <property type="entry name" value="HAD-like"/>
    <property type="match status" value="1"/>
</dbReference>
<dbReference type="InterPro" id="IPR036412">
    <property type="entry name" value="HAD-like_sf"/>
</dbReference>
<comment type="caution">
    <text evidence="1">The sequence shown here is derived from an EMBL/GenBank/DDBJ whole genome shotgun (WGS) entry which is preliminary data.</text>
</comment>
<dbReference type="CDD" id="cd07516">
    <property type="entry name" value="HAD_Pase"/>
    <property type="match status" value="1"/>
</dbReference>
<dbReference type="NCBIfam" id="TIGR00099">
    <property type="entry name" value="Cof-subfamily"/>
    <property type="match status" value="1"/>
</dbReference>
<gene>
    <name evidence="1" type="ORF">X560_1741</name>
</gene>
<dbReference type="PROSITE" id="PS01229">
    <property type="entry name" value="COF_2"/>
    <property type="match status" value="1"/>
</dbReference>